<keyword evidence="4" id="KW-0378">Hydrolase</keyword>
<accession>A0A3B0WEI2</accession>
<keyword evidence="1" id="KW-0004">4Fe-4S</keyword>
<dbReference type="GO" id="GO:0006281">
    <property type="term" value="P:DNA repair"/>
    <property type="evidence" value="ECO:0007669"/>
    <property type="project" value="UniProtKB-KW"/>
</dbReference>
<evidence type="ECO:0000256" key="3">
    <source>
        <dbReference type="ARBA" id="ARBA00022763"/>
    </source>
</evidence>
<keyword evidence="5" id="KW-0408">Iron</keyword>
<dbReference type="SUPFAM" id="SSF52141">
    <property type="entry name" value="Uracil-DNA glycosylase-like"/>
    <property type="match status" value="1"/>
</dbReference>
<name>A0A3B0WEI2_9ZZZZ</name>
<dbReference type="GO" id="GO:0046872">
    <property type="term" value="F:metal ion binding"/>
    <property type="evidence" value="ECO:0007669"/>
    <property type="project" value="UniProtKB-KW"/>
</dbReference>
<dbReference type="InterPro" id="IPR005122">
    <property type="entry name" value="Uracil-DNA_glycosylase-like"/>
</dbReference>
<sequence>MVNETTTLDENTRRYYLKAMGIQCWQLLDVQHEVENQSDVLIGGDSDYKDSDYKNNDYKDNSKDVAITDYSQIENAIQQCTKCSLHKTRKQTVHKQAAGCGNQSADLMLVMLSPPSVDEANTLLSKMLAAINININDIYLSSLLKCSVPENYVVAEKEIQACNDFLVQQIKFIQPKIIVVLGEEAACWLLQKNLSMDDFRAANNEIKHQITSVPVFISYSPEELLQQAENKRKAWSDLQQLQKSLNSKM</sequence>
<evidence type="ECO:0000256" key="6">
    <source>
        <dbReference type="ARBA" id="ARBA00023014"/>
    </source>
</evidence>
<dbReference type="Gene3D" id="3.40.470.10">
    <property type="entry name" value="Uracil-DNA glycosylase-like domain"/>
    <property type="match status" value="1"/>
</dbReference>
<protein>
    <recommendedName>
        <fullName evidence="8">Uracil-DNA glycosylase-like domain-containing protein</fullName>
    </recommendedName>
</protein>
<reference evidence="9" key="1">
    <citation type="submission" date="2018-06" db="EMBL/GenBank/DDBJ databases">
        <authorList>
            <person name="Zhirakovskaya E."/>
        </authorList>
    </citation>
    <scope>NUCLEOTIDE SEQUENCE</scope>
</reference>
<gene>
    <name evidence="9" type="ORF">MNBD_GAMMA06-835</name>
</gene>
<evidence type="ECO:0000256" key="5">
    <source>
        <dbReference type="ARBA" id="ARBA00023004"/>
    </source>
</evidence>
<keyword evidence="7" id="KW-0234">DNA repair</keyword>
<evidence type="ECO:0000256" key="4">
    <source>
        <dbReference type="ARBA" id="ARBA00022801"/>
    </source>
</evidence>
<dbReference type="GO" id="GO:0097506">
    <property type="term" value="F:deaminated base DNA N-glycosylase activity"/>
    <property type="evidence" value="ECO:0007669"/>
    <property type="project" value="UniProtKB-ARBA"/>
</dbReference>
<evidence type="ECO:0000256" key="1">
    <source>
        <dbReference type="ARBA" id="ARBA00022485"/>
    </source>
</evidence>
<dbReference type="SMART" id="SM00986">
    <property type="entry name" value="UDG"/>
    <property type="match status" value="1"/>
</dbReference>
<evidence type="ECO:0000256" key="2">
    <source>
        <dbReference type="ARBA" id="ARBA00022723"/>
    </source>
</evidence>
<dbReference type="AlphaFoldDB" id="A0A3B0WEI2"/>
<dbReference type="PANTHER" id="PTHR33693">
    <property type="entry name" value="TYPE-5 URACIL-DNA GLYCOSYLASE"/>
    <property type="match status" value="1"/>
</dbReference>
<dbReference type="SMART" id="SM00987">
    <property type="entry name" value="UreE_C"/>
    <property type="match status" value="1"/>
</dbReference>
<evidence type="ECO:0000313" key="9">
    <source>
        <dbReference type="EMBL" id="VAW54408.1"/>
    </source>
</evidence>
<organism evidence="9">
    <name type="scientific">hydrothermal vent metagenome</name>
    <dbReference type="NCBI Taxonomy" id="652676"/>
    <lineage>
        <taxon>unclassified sequences</taxon>
        <taxon>metagenomes</taxon>
        <taxon>ecological metagenomes</taxon>
    </lineage>
</organism>
<keyword evidence="6" id="KW-0411">Iron-sulfur</keyword>
<dbReference type="InterPro" id="IPR051536">
    <property type="entry name" value="UDG_Type-4/5"/>
</dbReference>
<dbReference type="EMBL" id="UOFD01000077">
    <property type="protein sequence ID" value="VAW54408.1"/>
    <property type="molecule type" value="Genomic_DNA"/>
</dbReference>
<keyword evidence="3" id="KW-0227">DNA damage</keyword>
<proteinExistence type="predicted"/>
<evidence type="ECO:0000256" key="7">
    <source>
        <dbReference type="ARBA" id="ARBA00023204"/>
    </source>
</evidence>
<dbReference type="PANTHER" id="PTHR33693:SF1">
    <property type="entry name" value="TYPE-4 URACIL-DNA GLYCOSYLASE"/>
    <property type="match status" value="1"/>
</dbReference>
<dbReference type="GO" id="GO:0051539">
    <property type="term" value="F:4 iron, 4 sulfur cluster binding"/>
    <property type="evidence" value="ECO:0007669"/>
    <property type="project" value="UniProtKB-KW"/>
</dbReference>
<feature type="domain" description="Uracil-DNA glycosylase-like" evidence="8">
    <location>
        <begin position="98"/>
        <end position="239"/>
    </location>
</feature>
<dbReference type="InterPro" id="IPR036895">
    <property type="entry name" value="Uracil-DNA_glycosylase-like_sf"/>
</dbReference>
<dbReference type="Pfam" id="PF03167">
    <property type="entry name" value="UDG"/>
    <property type="match status" value="1"/>
</dbReference>
<dbReference type="CDD" id="cd10030">
    <property type="entry name" value="UDG-F4_TTUDGA_SPO1dp_like"/>
    <property type="match status" value="1"/>
</dbReference>
<keyword evidence="2" id="KW-0479">Metal-binding</keyword>
<evidence type="ECO:0000259" key="8">
    <source>
        <dbReference type="SMART" id="SM00986"/>
    </source>
</evidence>